<accession>A0A7S1AY12</accession>
<keyword evidence="1" id="KW-0732">Signal</keyword>
<evidence type="ECO:0000313" key="2">
    <source>
        <dbReference type="EMBL" id="CAD8867437.1"/>
    </source>
</evidence>
<evidence type="ECO:0000256" key="1">
    <source>
        <dbReference type="SAM" id="SignalP"/>
    </source>
</evidence>
<sequence>MNFSMRFSCAVCFLAAAHAVDTDEDCSMLQTRSLGTLKTTPAETCEYIDGDSGVGWSIATTTDIQGVGTFHGPFGGVGGVSVSKTITKTCWAGSRATVQLRVVAAGGWDYQHRYKGTDYARVFVNGFEVFTGTSHYSYCREGFTAYGSAEAAAFAAEDSGSCCTKCYSDVEALIDIPPDGNVEIVVQAQTTENLADECLYFSSLTVVPEVETSDPTECEFVDSDTGYGWNPSTMLSGTAFHGPIGQTHASRSITKDCWAGAGVTTQLRVIAAGGWDDARKGVDYLVVLVNGVEVWRGFSYYGNCESGWTAFDAAEAEQFSECCTKCYQDISFTSVVPASGEYWIAVQALTDESVSDEAVYFTGLTVAKDPAWNEGDSTDADYTTTTTVAPTPTPCTPIALPDADPTSCLGRVNHHRTKWGLPPQSENTALHGCVNRQSQYDSQHGAHRSMRMCQTPSQGQGGGGNCANVIDAFYNERWACRETHPVGTPFKTFDHGGTTYYHASRNCGQACLDDDACISYDFVVGSQADSCRFYSEATLPENLHPSVERRLYCAAQTCDGHCGPIMKEGCDLTFAWGEYSGFYTLSWRGNPAFSTQGEACPSQIEGVRCEPGTDLLVYPLSATSRCWETCYLAGAHADDYVCDDTKTADCSAHSDSCYCKSNV</sequence>
<gene>
    <name evidence="2" type="ORF">NSCI0253_LOCUS41792</name>
</gene>
<dbReference type="EMBL" id="HBFQ01059024">
    <property type="protein sequence ID" value="CAD8867437.1"/>
    <property type="molecule type" value="Transcribed_RNA"/>
</dbReference>
<proteinExistence type="predicted"/>
<name>A0A7S1AY12_NOCSC</name>
<feature type="signal peptide" evidence="1">
    <location>
        <begin position="1"/>
        <end position="19"/>
    </location>
</feature>
<organism evidence="2">
    <name type="scientific">Noctiluca scintillans</name>
    <name type="common">Sea sparkle</name>
    <name type="synonym">Red tide dinoflagellate</name>
    <dbReference type="NCBI Taxonomy" id="2966"/>
    <lineage>
        <taxon>Eukaryota</taxon>
        <taxon>Sar</taxon>
        <taxon>Alveolata</taxon>
        <taxon>Dinophyceae</taxon>
        <taxon>Noctilucales</taxon>
        <taxon>Noctilucaceae</taxon>
        <taxon>Noctiluca</taxon>
    </lineage>
</organism>
<evidence type="ECO:0008006" key="3">
    <source>
        <dbReference type="Google" id="ProtNLM"/>
    </source>
</evidence>
<dbReference type="AlphaFoldDB" id="A0A7S1AY12"/>
<feature type="chain" id="PRO_5030840925" description="Apple domain-containing protein" evidence="1">
    <location>
        <begin position="20"/>
        <end position="663"/>
    </location>
</feature>
<reference evidence="2" key="1">
    <citation type="submission" date="2021-01" db="EMBL/GenBank/DDBJ databases">
        <authorList>
            <person name="Corre E."/>
            <person name="Pelletier E."/>
            <person name="Niang G."/>
            <person name="Scheremetjew M."/>
            <person name="Finn R."/>
            <person name="Kale V."/>
            <person name="Holt S."/>
            <person name="Cochrane G."/>
            <person name="Meng A."/>
            <person name="Brown T."/>
            <person name="Cohen L."/>
        </authorList>
    </citation>
    <scope>NUCLEOTIDE SEQUENCE</scope>
</reference>
<protein>
    <recommendedName>
        <fullName evidence="3">Apple domain-containing protein</fullName>
    </recommendedName>
</protein>